<feature type="region of interest" description="Disordered" evidence="2">
    <location>
        <begin position="381"/>
        <end position="409"/>
    </location>
</feature>
<dbReference type="PANTHER" id="PTHR21531">
    <property type="entry name" value="LOW-TEMPERATURE VIABILITY PROTEIN LTV1-RELATED"/>
    <property type="match status" value="1"/>
</dbReference>
<protein>
    <recommendedName>
        <fullName evidence="5">Low temperature viability protein</fullName>
    </recommendedName>
</protein>
<gene>
    <name evidence="3" type="ORF">LUZ61_001867</name>
</gene>
<organism evidence="3 4">
    <name type="scientific">Rhynchospora tenuis</name>
    <dbReference type="NCBI Taxonomy" id="198213"/>
    <lineage>
        <taxon>Eukaryota</taxon>
        <taxon>Viridiplantae</taxon>
        <taxon>Streptophyta</taxon>
        <taxon>Embryophyta</taxon>
        <taxon>Tracheophyta</taxon>
        <taxon>Spermatophyta</taxon>
        <taxon>Magnoliopsida</taxon>
        <taxon>Liliopsida</taxon>
        <taxon>Poales</taxon>
        <taxon>Cyperaceae</taxon>
        <taxon>Cyperoideae</taxon>
        <taxon>Rhynchosporeae</taxon>
        <taxon>Rhynchospora</taxon>
    </lineage>
</organism>
<evidence type="ECO:0000256" key="1">
    <source>
        <dbReference type="ARBA" id="ARBA00009078"/>
    </source>
</evidence>
<sequence>MGGKKKKSFIDKKRSATFTLVARDSASFSSNPLSSDRVFVRTDNNNDYSVPGFLDSDEEQYNRDGESSVFADAVEEGGPARFAGRSNGSGLSEEVRKEILQLGLPDDGYNYLTHLREIRNEGGGSAYYENPRARFDLVPLDVKAYDASRVRLSSDAVKDEEPGVDTIYKVASKSAPVRVQKAIDPDVTRLLDDSDLSRFGSDVEDLEEDFVLMANQPDGEDDENEDVQVKKSGDYEEVVYERESDSEVDDEEDDGVQQRVRRPLDDAFDEAFKEYLSSDEDDGPVFGDENQEELEVKLKDALKEFDLEGGVQEEVYRAPADSVKEDQESAQVIRKCTEYAQKYLNESEGEEREVVLVSESSDESEMWDCETIVSTYSNLDNHPAKIEAPGKPKRRLPPKSIPFPGELGAGKDVITLGGKEMLPVNYLPHRKRIMDGLVREKLGSAEKPKKVVGEESKEEKKERKAALKNERREARKSKKELKGLYKSETQRAQKAVAVTGPSSIHLM</sequence>
<dbReference type="GO" id="GO:0030688">
    <property type="term" value="C:preribosome, small subunit precursor"/>
    <property type="evidence" value="ECO:0007669"/>
    <property type="project" value="TreeGrafter"/>
</dbReference>
<feature type="compositionally biased region" description="Basic and acidic residues" evidence="2">
    <location>
        <begin position="480"/>
        <end position="491"/>
    </location>
</feature>
<dbReference type="PANTHER" id="PTHR21531:SF0">
    <property type="entry name" value="PROTEIN LTV1 HOMOLOG"/>
    <property type="match status" value="1"/>
</dbReference>
<feature type="region of interest" description="Disordered" evidence="2">
    <location>
        <begin position="443"/>
        <end position="507"/>
    </location>
</feature>
<name>A0AAD5ZHU3_9POAL</name>
<dbReference type="GO" id="GO:0005634">
    <property type="term" value="C:nucleus"/>
    <property type="evidence" value="ECO:0007669"/>
    <property type="project" value="TreeGrafter"/>
</dbReference>
<dbReference type="InterPro" id="IPR007307">
    <property type="entry name" value="Ltv1"/>
</dbReference>
<proteinExistence type="inferred from homology"/>
<comment type="caution">
    <text evidence="3">The sequence shown here is derived from an EMBL/GenBank/DDBJ whole genome shotgun (WGS) entry which is preliminary data.</text>
</comment>
<dbReference type="AlphaFoldDB" id="A0AAD5ZHU3"/>
<feature type="compositionally biased region" description="Acidic residues" evidence="2">
    <location>
        <begin position="246"/>
        <end position="255"/>
    </location>
</feature>
<dbReference type="GO" id="GO:0000056">
    <property type="term" value="P:ribosomal small subunit export from nucleus"/>
    <property type="evidence" value="ECO:0007669"/>
    <property type="project" value="TreeGrafter"/>
</dbReference>
<dbReference type="Proteomes" id="UP001210211">
    <property type="component" value="Unassembled WGS sequence"/>
</dbReference>
<evidence type="ECO:0008006" key="5">
    <source>
        <dbReference type="Google" id="ProtNLM"/>
    </source>
</evidence>
<evidence type="ECO:0000256" key="2">
    <source>
        <dbReference type="SAM" id="MobiDB-lite"/>
    </source>
</evidence>
<dbReference type="EMBL" id="JAMRDG010000001">
    <property type="protein sequence ID" value="KAJ3698162.1"/>
    <property type="molecule type" value="Genomic_DNA"/>
</dbReference>
<comment type="similarity">
    <text evidence="1">Belongs to the LTV1 family.</text>
</comment>
<evidence type="ECO:0000313" key="3">
    <source>
        <dbReference type="EMBL" id="KAJ3698162.1"/>
    </source>
</evidence>
<dbReference type="GO" id="GO:0042274">
    <property type="term" value="P:ribosomal small subunit biogenesis"/>
    <property type="evidence" value="ECO:0007669"/>
    <property type="project" value="InterPro"/>
</dbReference>
<reference evidence="3 4" key="1">
    <citation type="journal article" date="2022" name="Cell">
        <title>Repeat-based holocentromeres influence genome architecture and karyotype evolution.</title>
        <authorList>
            <person name="Hofstatter P.G."/>
            <person name="Thangavel G."/>
            <person name="Lux T."/>
            <person name="Neumann P."/>
            <person name="Vondrak T."/>
            <person name="Novak P."/>
            <person name="Zhang M."/>
            <person name="Costa L."/>
            <person name="Castellani M."/>
            <person name="Scott A."/>
            <person name="Toegelov H."/>
            <person name="Fuchs J."/>
            <person name="Mata-Sucre Y."/>
            <person name="Dias Y."/>
            <person name="Vanzela A.L.L."/>
            <person name="Huettel B."/>
            <person name="Almeida C.C.S."/>
            <person name="Simkova H."/>
            <person name="Souza G."/>
            <person name="Pedrosa-Harand A."/>
            <person name="Macas J."/>
            <person name="Mayer K.F.X."/>
            <person name="Houben A."/>
            <person name="Marques A."/>
        </authorList>
    </citation>
    <scope>NUCLEOTIDE SEQUENCE [LARGE SCALE GENOMIC DNA]</scope>
    <source>
        <strain evidence="3">RhyTen1mFocal</strain>
    </source>
</reference>
<feature type="compositionally biased region" description="Basic and acidic residues" evidence="2">
    <location>
        <begin position="443"/>
        <end position="473"/>
    </location>
</feature>
<accession>A0AAD5ZHU3</accession>
<feature type="compositionally biased region" description="Basic and acidic residues" evidence="2">
    <location>
        <begin position="227"/>
        <end position="245"/>
    </location>
</feature>
<dbReference type="GO" id="GO:0005829">
    <property type="term" value="C:cytosol"/>
    <property type="evidence" value="ECO:0007669"/>
    <property type="project" value="TreeGrafter"/>
</dbReference>
<keyword evidence="4" id="KW-1185">Reference proteome</keyword>
<evidence type="ECO:0000313" key="4">
    <source>
        <dbReference type="Proteomes" id="UP001210211"/>
    </source>
</evidence>
<feature type="region of interest" description="Disordered" evidence="2">
    <location>
        <begin position="213"/>
        <end position="263"/>
    </location>
</feature>